<protein>
    <submittedName>
        <fullName evidence="3">Uncharacterized protein</fullName>
    </submittedName>
</protein>
<reference evidence="3" key="1">
    <citation type="submission" date="2020-12" db="UniProtKB">
        <authorList>
            <consortium name="WormBaseParasite"/>
        </authorList>
    </citation>
    <scope>IDENTIFICATION</scope>
    <source>
        <strain evidence="3">MHco3</strain>
    </source>
</reference>
<feature type="compositionally biased region" description="Gly residues" evidence="1">
    <location>
        <begin position="103"/>
        <end position="115"/>
    </location>
</feature>
<dbReference type="WBParaSite" id="HCON_00095020-00001">
    <property type="protein sequence ID" value="HCON_00095020-00001"/>
    <property type="gene ID" value="HCON_00095020"/>
</dbReference>
<accession>A0A7I4YHX8</accession>
<keyword evidence="2" id="KW-1185">Reference proteome</keyword>
<name>A0A7I4YHX8_HAECO</name>
<proteinExistence type="predicted"/>
<evidence type="ECO:0000313" key="2">
    <source>
        <dbReference type="Proteomes" id="UP000025227"/>
    </source>
</evidence>
<evidence type="ECO:0000313" key="3">
    <source>
        <dbReference type="WBParaSite" id="HCON_00095020-00001"/>
    </source>
</evidence>
<dbReference type="AlphaFoldDB" id="A0A7I4YHX8"/>
<evidence type="ECO:0000256" key="1">
    <source>
        <dbReference type="SAM" id="MobiDB-lite"/>
    </source>
</evidence>
<feature type="compositionally biased region" description="Polar residues" evidence="1">
    <location>
        <begin position="47"/>
        <end position="56"/>
    </location>
</feature>
<dbReference type="Proteomes" id="UP000025227">
    <property type="component" value="Unplaced"/>
</dbReference>
<feature type="region of interest" description="Disordered" evidence="1">
    <location>
        <begin position="95"/>
        <end position="128"/>
    </location>
</feature>
<sequence length="202" mass="22170">MGYLGSTVPFWTAVPTYMKTDRWKGRLDDGINGTRTGAGRRTEAVKQNRSGHRQTTTDCRDVGMVTWRHRGRQSRTDRCEEGGRGWMVLLQGGRNGQMREEGGGLGRTSTGGGGGTRRRRTGGDHKEKRHAGVNVYTSNWSFYARLVTYASILPLLALAPILPHPHLSIRVLLPFSVSVCADPPLPSSARPSPPTLSAIVYL</sequence>
<feature type="region of interest" description="Disordered" evidence="1">
    <location>
        <begin position="28"/>
        <end position="56"/>
    </location>
</feature>
<organism evidence="2 3">
    <name type="scientific">Haemonchus contortus</name>
    <name type="common">Barber pole worm</name>
    <dbReference type="NCBI Taxonomy" id="6289"/>
    <lineage>
        <taxon>Eukaryota</taxon>
        <taxon>Metazoa</taxon>
        <taxon>Ecdysozoa</taxon>
        <taxon>Nematoda</taxon>
        <taxon>Chromadorea</taxon>
        <taxon>Rhabditida</taxon>
        <taxon>Rhabditina</taxon>
        <taxon>Rhabditomorpha</taxon>
        <taxon>Strongyloidea</taxon>
        <taxon>Trichostrongylidae</taxon>
        <taxon>Haemonchus</taxon>
    </lineage>
</organism>